<dbReference type="GO" id="GO:0005886">
    <property type="term" value="C:plasma membrane"/>
    <property type="evidence" value="ECO:0007669"/>
    <property type="project" value="UniProtKB-SubCell"/>
</dbReference>
<evidence type="ECO:0000256" key="7">
    <source>
        <dbReference type="SAM" id="Phobius"/>
    </source>
</evidence>
<keyword evidence="5 7" id="KW-1133">Transmembrane helix</keyword>
<evidence type="ECO:0000256" key="5">
    <source>
        <dbReference type="ARBA" id="ARBA00022989"/>
    </source>
</evidence>
<comment type="subcellular location">
    <subcellularLocation>
        <location evidence="1">Cell membrane</location>
        <topology evidence="1">Multi-pass membrane protein</topology>
    </subcellularLocation>
</comment>
<proteinExistence type="inferred from homology"/>
<accession>A0A5S4YBQ1</accession>
<feature type="transmembrane region" description="Helical" evidence="7">
    <location>
        <begin position="100"/>
        <end position="121"/>
    </location>
</feature>
<dbReference type="PANTHER" id="PTHR33452:SF1">
    <property type="entry name" value="INNER MEMBRANE PROTEIN YPHA-RELATED"/>
    <property type="match status" value="1"/>
</dbReference>
<evidence type="ECO:0000256" key="1">
    <source>
        <dbReference type="ARBA" id="ARBA00004651"/>
    </source>
</evidence>
<protein>
    <submittedName>
        <fullName evidence="8">DoxX family protein</fullName>
    </submittedName>
</protein>
<dbReference type="AlphaFoldDB" id="A0A5S4YBQ1"/>
<reference evidence="8 9" key="1">
    <citation type="submission" date="2019-08" db="EMBL/GenBank/DDBJ databases">
        <title>Bradyrhizobium hipponensis sp. nov., a rhizobium isolated from a Lupinus angustifolius root nodule in Tunisia.</title>
        <authorList>
            <person name="Off K."/>
            <person name="Rejili M."/>
            <person name="Mars M."/>
            <person name="Brachmann A."/>
            <person name="Marin M."/>
        </authorList>
    </citation>
    <scope>NUCLEOTIDE SEQUENCE [LARGE SCALE GENOMIC DNA]</scope>
    <source>
        <strain evidence="9">aSej3</strain>
    </source>
</reference>
<evidence type="ECO:0000256" key="6">
    <source>
        <dbReference type="ARBA" id="ARBA00023136"/>
    </source>
</evidence>
<evidence type="ECO:0000313" key="8">
    <source>
        <dbReference type="EMBL" id="TYO60927.1"/>
    </source>
</evidence>
<gene>
    <name evidence="8" type="ORF">FXV83_40980</name>
</gene>
<evidence type="ECO:0000256" key="3">
    <source>
        <dbReference type="ARBA" id="ARBA00022475"/>
    </source>
</evidence>
<dbReference type="Proteomes" id="UP000324797">
    <property type="component" value="Unassembled WGS sequence"/>
</dbReference>
<comment type="caution">
    <text evidence="8">The sequence shown here is derived from an EMBL/GenBank/DDBJ whole genome shotgun (WGS) entry which is preliminary data.</text>
</comment>
<feature type="transmembrane region" description="Helical" evidence="7">
    <location>
        <begin position="44"/>
        <end position="64"/>
    </location>
</feature>
<organism evidence="8 9">
    <name type="scientific">Bradyrhizobium hipponense</name>
    <dbReference type="NCBI Taxonomy" id="2605638"/>
    <lineage>
        <taxon>Bacteria</taxon>
        <taxon>Pseudomonadati</taxon>
        <taxon>Pseudomonadota</taxon>
        <taxon>Alphaproteobacteria</taxon>
        <taxon>Hyphomicrobiales</taxon>
        <taxon>Nitrobacteraceae</taxon>
        <taxon>Bradyrhizobium</taxon>
    </lineage>
</organism>
<dbReference type="PANTHER" id="PTHR33452">
    <property type="entry name" value="OXIDOREDUCTASE CATD-RELATED"/>
    <property type="match status" value="1"/>
</dbReference>
<name>A0A5S4YBQ1_9BRAD</name>
<dbReference type="RefSeq" id="WP_148745707.1">
    <property type="nucleotide sequence ID" value="NZ_VSTH01000237.1"/>
</dbReference>
<evidence type="ECO:0000313" key="9">
    <source>
        <dbReference type="Proteomes" id="UP000324797"/>
    </source>
</evidence>
<evidence type="ECO:0000256" key="4">
    <source>
        <dbReference type="ARBA" id="ARBA00022692"/>
    </source>
</evidence>
<keyword evidence="4 7" id="KW-0812">Transmembrane</keyword>
<keyword evidence="3" id="KW-1003">Cell membrane</keyword>
<sequence length="134" mass="13894">MSTPTYLPALGRLLIALIFILSGLSKIAAPANTIAYIQSAGTPFAPAAFAVAAIVEVIGGLTLLVGFQTRLVAAALAIFTLAAAVLFHNNMADQNQMIHFMKNLAITGGLLQVIAFGPGAFSLDNRRRSASVPA</sequence>
<dbReference type="InterPro" id="IPR032808">
    <property type="entry name" value="DoxX"/>
</dbReference>
<comment type="similarity">
    <text evidence="2">Belongs to the DoxX family.</text>
</comment>
<evidence type="ECO:0000256" key="2">
    <source>
        <dbReference type="ARBA" id="ARBA00006679"/>
    </source>
</evidence>
<dbReference type="InterPro" id="IPR051907">
    <property type="entry name" value="DoxX-like_oxidoreductase"/>
</dbReference>
<keyword evidence="9" id="KW-1185">Reference proteome</keyword>
<dbReference type="Pfam" id="PF07681">
    <property type="entry name" value="DoxX"/>
    <property type="match status" value="1"/>
</dbReference>
<dbReference type="EMBL" id="VSTH01000237">
    <property type="protein sequence ID" value="TYO60927.1"/>
    <property type="molecule type" value="Genomic_DNA"/>
</dbReference>
<keyword evidence="6 7" id="KW-0472">Membrane</keyword>
<feature type="transmembrane region" description="Helical" evidence="7">
    <location>
        <begin position="71"/>
        <end position="88"/>
    </location>
</feature>